<protein>
    <submittedName>
        <fullName evidence="2">UL88</fullName>
    </submittedName>
</protein>
<accession>A0A0F7GB78</accession>
<proteinExistence type="inferred from homology"/>
<dbReference type="KEGG" id="vg:24284849"/>
<keyword evidence="3" id="KW-1185">Reference proteome</keyword>
<evidence type="ECO:0000313" key="2">
    <source>
        <dbReference type="EMBL" id="AKG51595.1"/>
    </source>
</evidence>
<sequence>MSTPSANGDGRAADELPGPGWRDAALVLPNGLVREHMIRHPDVADMVRRTIPSPPDAEEGCVFASELAFYASGRFNRVCSIFSIYWQNHSQLIYALTGITHCTKIVIECGQVGGPKGDEKFYDHPGIYVIRPSDGTVTSRNVVWPGTGVHWLDEVEIRVVQRRLTVARSFVNYFRDSMFWMDQRPNDDLCPCPVEVEERLFPLLNLSRGDVKVFDQRVGAAYDRLSTNNLPRGGRRLLDHCVNLAASKKLLLLDLPRLENFFLCQVCLYELDEDEVGEELLGMLCGKVSDADSKFLLHRKAMKVAACVAFILNCLHKHQERLPEVNQRVDECDLVTIALRRYYRHHAGVQSRVVAAACKFLEYYGDSFSPFSSLTRLGVHIPLDANVTRKQLIAILRT</sequence>
<dbReference type="InterPro" id="IPR007616">
    <property type="entry name" value="Herpes_U59/UL88"/>
</dbReference>
<evidence type="ECO:0000256" key="1">
    <source>
        <dbReference type="ARBA" id="ARBA00007827"/>
    </source>
</evidence>
<dbReference type="Pfam" id="PF04529">
    <property type="entry name" value="Herpes_U59"/>
    <property type="match status" value="1"/>
</dbReference>
<comment type="similarity">
    <text evidence="1">Belongs to the herpesviridae U59/UL88 family.</text>
</comment>
<reference evidence="2 3" key="2">
    <citation type="journal article" date="2015" name="Genome Announc.">
        <title>Complete Genome Sequences of Mandrillus leucophaeus and Papio ursinus Cytomegaloviruses.</title>
        <authorList>
            <person name="Blewett E.L."/>
            <person name="Sherrod C.J."/>
            <person name="Texier J.R."/>
            <person name="Conrad T.M."/>
            <person name="Dittmer D.P."/>
        </authorList>
    </citation>
    <scope>NUCLEOTIDE SEQUENCE [LARGE SCALE GENOMIC DNA]</scope>
    <source>
        <strain evidence="2">OCOM4-52</strain>
    </source>
</reference>
<dbReference type="OrthoDB" id="6311at10239"/>
<evidence type="ECO:0000313" key="3">
    <source>
        <dbReference type="Proteomes" id="UP000171701"/>
    </source>
</evidence>
<name>A0A0F7GB78_9BETA</name>
<dbReference type="Proteomes" id="UP000171701">
    <property type="component" value="Segment"/>
</dbReference>
<reference evidence="2 3" key="1">
    <citation type="journal article" date="2001" name="Arch. Virol.">
        <title>Isolation and characterization of an endogenous cytomegalovirus (BaCMV) from baboons.</title>
        <authorList>
            <person name="Blewett E.L."/>
            <person name="White G."/>
            <person name="Saliki J.T."/>
            <person name="Eberle R."/>
        </authorList>
    </citation>
    <scope>NUCLEOTIDE SEQUENCE [LARGE SCALE GENOMIC DNA]</scope>
    <source>
        <strain evidence="2">OCOM4-52</strain>
    </source>
</reference>
<organism evidence="2 3">
    <name type="scientific">Papiine betaherpesvirus 4</name>
    <dbReference type="NCBI Taxonomy" id="2560624"/>
    <lineage>
        <taxon>Viruses</taxon>
        <taxon>Duplodnaviria</taxon>
        <taxon>Heunggongvirae</taxon>
        <taxon>Peploviricota</taxon>
        <taxon>Herviviricetes</taxon>
        <taxon>Herpesvirales</taxon>
        <taxon>Orthoherpesviridae</taxon>
        <taxon>Betaherpesvirinae</taxon>
        <taxon>Cytomegalovirus</taxon>
        <taxon>Cytomegalovirus papiinebeta4</taxon>
    </lineage>
</organism>
<dbReference type="EMBL" id="KR351281">
    <property type="protein sequence ID" value="AKG51595.1"/>
    <property type="molecule type" value="Genomic_DNA"/>
</dbReference>